<gene>
    <name evidence="3" type="ORF">CTAYLR_008156</name>
</gene>
<dbReference type="InterPro" id="IPR000008">
    <property type="entry name" value="C2_dom"/>
</dbReference>
<keyword evidence="4" id="KW-1185">Reference proteome</keyword>
<feature type="domain" description="C2" evidence="2">
    <location>
        <begin position="290"/>
        <end position="409"/>
    </location>
</feature>
<feature type="region of interest" description="Disordered" evidence="1">
    <location>
        <begin position="402"/>
        <end position="440"/>
    </location>
</feature>
<dbReference type="PROSITE" id="PS50004">
    <property type="entry name" value="C2"/>
    <property type="match status" value="1"/>
</dbReference>
<proteinExistence type="predicted"/>
<dbReference type="InterPro" id="IPR035892">
    <property type="entry name" value="C2_domain_sf"/>
</dbReference>
<sequence length="453" mass="50959">MIVVVILVRFLLVLGVYCALDHILGLVVTLALRWLFRDYLELPSFDWTVRSISLGWAWFEDVRLEINGFVWQNPAKYSSYFVAVKRLETRFPLRDLLAIYVFGERKPLPVSSIEAEDITVNLERRKGELSLWAALGLTEAEGREQIEEAHAAYGKDKFDEDDFDDFGEDEYAGEESAHHGLEVLGQFEVKRLTLRNVKARVGAFLATSDTKVQEEPLKVLRFELVKLRKGKRRGLFLDELVWKSTLAIVRKFSADNPFGLLRRGAAAAADKTKHAAKSAARAVDNLALNATQTTRVRVNDRIDRNIGSLDVVVKEAKHVSLPNEPKPSTYVKLQLGKKGVKAKTTVVSYTRNPSFQQSFVLAPVESLDIDLRVQIFAKHAFSKDPRVGGTLKLPLSKIRPGESWYPIPSEDNEDPQDNDDDDDDDDDIAGRASVVSSSKQPQVLLALNLRLDD</sequence>
<comment type="caution">
    <text evidence="3">The sequence shown here is derived from an EMBL/GenBank/DDBJ whole genome shotgun (WGS) entry which is preliminary data.</text>
</comment>
<dbReference type="SUPFAM" id="SSF49562">
    <property type="entry name" value="C2 domain (Calcium/lipid-binding domain, CaLB)"/>
    <property type="match status" value="1"/>
</dbReference>
<organism evidence="3 4">
    <name type="scientific">Chrysophaeum taylorii</name>
    <dbReference type="NCBI Taxonomy" id="2483200"/>
    <lineage>
        <taxon>Eukaryota</taxon>
        <taxon>Sar</taxon>
        <taxon>Stramenopiles</taxon>
        <taxon>Ochrophyta</taxon>
        <taxon>Pelagophyceae</taxon>
        <taxon>Pelagomonadales</taxon>
        <taxon>Pelagomonadaceae</taxon>
        <taxon>Chrysophaeum</taxon>
    </lineage>
</organism>
<dbReference type="EMBL" id="JAQMWT010000172">
    <property type="protein sequence ID" value="KAJ8608381.1"/>
    <property type="molecule type" value="Genomic_DNA"/>
</dbReference>
<dbReference type="CDD" id="cd00030">
    <property type="entry name" value="C2"/>
    <property type="match status" value="1"/>
</dbReference>
<protein>
    <recommendedName>
        <fullName evidence="2">C2 domain-containing protein</fullName>
    </recommendedName>
</protein>
<evidence type="ECO:0000259" key="2">
    <source>
        <dbReference type="PROSITE" id="PS50004"/>
    </source>
</evidence>
<accession>A0AAD7UJG2</accession>
<dbReference type="Gene3D" id="2.60.40.150">
    <property type="entry name" value="C2 domain"/>
    <property type="match status" value="1"/>
</dbReference>
<dbReference type="Proteomes" id="UP001230188">
    <property type="component" value="Unassembled WGS sequence"/>
</dbReference>
<evidence type="ECO:0000313" key="3">
    <source>
        <dbReference type="EMBL" id="KAJ8608381.1"/>
    </source>
</evidence>
<dbReference type="SMART" id="SM00239">
    <property type="entry name" value="C2"/>
    <property type="match status" value="1"/>
</dbReference>
<dbReference type="AlphaFoldDB" id="A0AAD7UJG2"/>
<evidence type="ECO:0000256" key="1">
    <source>
        <dbReference type="SAM" id="MobiDB-lite"/>
    </source>
</evidence>
<reference evidence="3" key="1">
    <citation type="submission" date="2023-01" db="EMBL/GenBank/DDBJ databases">
        <title>Metagenome sequencing of chrysophaentin producing Chrysophaeum taylorii.</title>
        <authorList>
            <person name="Davison J."/>
            <person name="Bewley C."/>
        </authorList>
    </citation>
    <scope>NUCLEOTIDE SEQUENCE</scope>
    <source>
        <strain evidence="3">NIES-1699</strain>
    </source>
</reference>
<evidence type="ECO:0000313" key="4">
    <source>
        <dbReference type="Proteomes" id="UP001230188"/>
    </source>
</evidence>
<feature type="compositionally biased region" description="Acidic residues" evidence="1">
    <location>
        <begin position="410"/>
        <end position="427"/>
    </location>
</feature>
<dbReference type="Pfam" id="PF00168">
    <property type="entry name" value="C2"/>
    <property type="match status" value="1"/>
</dbReference>
<name>A0AAD7UJG2_9STRA</name>